<reference evidence="3" key="1">
    <citation type="journal article" date="2023" name="Front. Mar. Sci.">
        <title>A new Merluccius polli reference genome to investigate the effects of global change in West African waters.</title>
        <authorList>
            <person name="Mateo J.L."/>
            <person name="Blanco-Fernandez C."/>
            <person name="Garcia-Vazquez E."/>
            <person name="Machado-Schiaffino G."/>
        </authorList>
    </citation>
    <scope>NUCLEOTIDE SEQUENCE</scope>
    <source>
        <strain evidence="3">C29</strain>
        <tissue evidence="3">Fin</tissue>
    </source>
</reference>
<evidence type="ECO:0000256" key="1">
    <source>
        <dbReference type="SAM" id="MobiDB-lite"/>
    </source>
</evidence>
<gene>
    <name evidence="3" type="ORF">N1851_029194</name>
</gene>
<evidence type="ECO:0000313" key="4">
    <source>
        <dbReference type="Proteomes" id="UP001174136"/>
    </source>
</evidence>
<feature type="transmembrane region" description="Helical" evidence="2">
    <location>
        <begin position="70"/>
        <end position="91"/>
    </location>
</feature>
<keyword evidence="2" id="KW-1133">Transmembrane helix</keyword>
<name>A0AA47M7C7_MERPO</name>
<accession>A0AA47M7C7</accession>
<evidence type="ECO:0000256" key="2">
    <source>
        <dbReference type="SAM" id="Phobius"/>
    </source>
</evidence>
<keyword evidence="4" id="KW-1185">Reference proteome</keyword>
<keyword evidence="2" id="KW-0812">Transmembrane</keyword>
<organism evidence="3 4">
    <name type="scientific">Merluccius polli</name>
    <name type="common">Benguela hake</name>
    <name type="synonym">Merluccius cadenati</name>
    <dbReference type="NCBI Taxonomy" id="89951"/>
    <lineage>
        <taxon>Eukaryota</taxon>
        <taxon>Metazoa</taxon>
        <taxon>Chordata</taxon>
        <taxon>Craniata</taxon>
        <taxon>Vertebrata</taxon>
        <taxon>Euteleostomi</taxon>
        <taxon>Actinopterygii</taxon>
        <taxon>Neopterygii</taxon>
        <taxon>Teleostei</taxon>
        <taxon>Neoteleostei</taxon>
        <taxon>Acanthomorphata</taxon>
        <taxon>Zeiogadaria</taxon>
        <taxon>Gadariae</taxon>
        <taxon>Gadiformes</taxon>
        <taxon>Gadoidei</taxon>
        <taxon>Merlucciidae</taxon>
        <taxon>Merluccius</taxon>
    </lineage>
</organism>
<feature type="region of interest" description="Disordered" evidence="1">
    <location>
        <begin position="14"/>
        <end position="39"/>
    </location>
</feature>
<dbReference type="AlphaFoldDB" id="A0AA47M7C7"/>
<protein>
    <submittedName>
        <fullName evidence="3">Uncharacterized protein</fullName>
    </submittedName>
</protein>
<dbReference type="EMBL" id="JAOPHQ010005502">
    <property type="protein sequence ID" value="KAK0134997.1"/>
    <property type="molecule type" value="Genomic_DNA"/>
</dbReference>
<comment type="caution">
    <text evidence="3">The sequence shown here is derived from an EMBL/GenBank/DDBJ whole genome shotgun (WGS) entry which is preliminary data.</text>
</comment>
<keyword evidence="2" id="KW-0472">Membrane</keyword>
<evidence type="ECO:0000313" key="3">
    <source>
        <dbReference type="EMBL" id="KAK0134997.1"/>
    </source>
</evidence>
<sequence length="157" mass="17609">MLWSLNGEAADGQTNFFSGSSRRRSTTAPWRCRSTAPPGGAARCIRHRKEVDRPLGFLDLNTSLVMWKHVFQTLGLLALVWLLGELGFSWFQQTTITLNTDPQPTQQPSRLSADPQDQSCFCHVNTARCDLYSLLAASVVCSDWLHGGLAFPRRWDL</sequence>
<dbReference type="Proteomes" id="UP001174136">
    <property type="component" value="Unassembled WGS sequence"/>
</dbReference>
<proteinExistence type="predicted"/>